<proteinExistence type="predicted"/>
<dbReference type="InterPro" id="IPR056884">
    <property type="entry name" value="NPHP3-like_N"/>
</dbReference>
<dbReference type="VEuPathDB" id="FungiDB:HMPREF1120_00561"/>
<dbReference type="InterPro" id="IPR056693">
    <property type="entry name" value="DUF7791"/>
</dbReference>
<reference evidence="5" key="1">
    <citation type="submission" date="2011-07" db="EMBL/GenBank/DDBJ databases">
        <title>The Genome Sequence of Exophiala (Wangiella) dermatitidis NIH/UT8656.</title>
        <authorList>
            <consortium name="The Broad Institute Genome Sequencing Platform"/>
            <person name="Cuomo C."/>
            <person name="Wang Z."/>
            <person name="Hunicke-Smith S."/>
            <person name="Szanislo P.J."/>
            <person name="Earl A."/>
            <person name="Young S.K."/>
            <person name="Zeng Q."/>
            <person name="Gargeya S."/>
            <person name="Fitzgerald M."/>
            <person name="Haas B."/>
            <person name="Abouelleil A."/>
            <person name="Alvarado L."/>
            <person name="Arachchi H.M."/>
            <person name="Berlin A."/>
            <person name="Brown A."/>
            <person name="Chapman S.B."/>
            <person name="Chen Z."/>
            <person name="Dunbar C."/>
            <person name="Freedman E."/>
            <person name="Gearin G."/>
            <person name="Gellesch M."/>
            <person name="Goldberg J."/>
            <person name="Griggs A."/>
            <person name="Gujja S."/>
            <person name="Heiman D."/>
            <person name="Howarth C."/>
            <person name="Larson L."/>
            <person name="Lui A."/>
            <person name="MacDonald P.J.P."/>
            <person name="Montmayeur A."/>
            <person name="Murphy C."/>
            <person name="Neiman D."/>
            <person name="Pearson M."/>
            <person name="Priest M."/>
            <person name="Roberts A."/>
            <person name="Saif S."/>
            <person name="Shea T."/>
            <person name="Shenoy N."/>
            <person name="Sisk P."/>
            <person name="Stolte C."/>
            <person name="Sykes S."/>
            <person name="Wortman J."/>
            <person name="Nusbaum C."/>
            <person name="Birren B."/>
        </authorList>
    </citation>
    <scope>NUCLEOTIDE SEQUENCE</scope>
    <source>
        <strain evidence="5">NIH/UT8656</strain>
    </source>
</reference>
<dbReference type="Gene3D" id="3.40.50.300">
    <property type="entry name" value="P-loop containing nucleotide triphosphate hydrolases"/>
    <property type="match status" value="1"/>
</dbReference>
<dbReference type="InParanoid" id="H6BJX7"/>
<dbReference type="EMBL" id="JH226130">
    <property type="protein sequence ID" value="EHY52347.1"/>
    <property type="molecule type" value="Genomic_DNA"/>
</dbReference>
<keyword evidence="1" id="KW-0677">Repeat</keyword>
<dbReference type="OMA" id="MSWIPIR"/>
<organism evidence="5 6">
    <name type="scientific">Exophiala dermatitidis (strain ATCC 34100 / CBS 525.76 / NIH/UT8656)</name>
    <name type="common">Black yeast</name>
    <name type="synonym">Wangiella dermatitidis</name>
    <dbReference type="NCBI Taxonomy" id="858893"/>
    <lineage>
        <taxon>Eukaryota</taxon>
        <taxon>Fungi</taxon>
        <taxon>Dikarya</taxon>
        <taxon>Ascomycota</taxon>
        <taxon>Pezizomycotina</taxon>
        <taxon>Eurotiomycetes</taxon>
        <taxon>Chaetothyriomycetidae</taxon>
        <taxon>Chaetothyriales</taxon>
        <taxon>Herpotrichiellaceae</taxon>
        <taxon>Exophiala</taxon>
    </lineage>
</organism>
<dbReference type="PANTHER" id="PTHR10039:SF5">
    <property type="entry name" value="NACHT DOMAIN-CONTAINING PROTEIN"/>
    <property type="match status" value="1"/>
</dbReference>
<feature type="compositionally biased region" description="Polar residues" evidence="2">
    <location>
        <begin position="324"/>
        <end position="339"/>
    </location>
</feature>
<evidence type="ECO:0000256" key="2">
    <source>
        <dbReference type="SAM" id="MobiDB-lite"/>
    </source>
</evidence>
<dbReference type="STRING" id="858893.H6BJX7"/>
<dbReference type="eggNOG" id="ENOG502SMA9">
    <property type="taxonomic scope" value="Eukaryota"/>
</dbReference>
<evidence type="ECO:0000313" key="6">
    <source>
        <dbReference type="Proteomes" id="UP000007304"/>
    </source>
</evidence>
<accession>H6BJX7</accession>
<name>H6BJX7_EXODN</name>
<dbReference type="PANTHER" id="PTHR10039">
    <property type="entry name" value="AMELOGENIN"/>
    <property type="match status" value="1"/>
</dbReference>
<keyword evidence="6" id="KW-1185">Reference proteome</keyword>
<protein>
    <recommendedName>
        <fullName evidence="7">NACHT domain-containing protein</fullName>
    </recommendedName>
</protein>
<dbReference type="AlphaFoldDB" id="H6BJX7"/>
<evidence type="ECO:0008006" key="7">
    <source>
        <dbReference type="Google" id="ProtNLM"/>
    </source>
</evidence>
<dbReference type="Pfam" id="PF24883">
    <property type="entry name" value="NPHP3_N"/>
    <property type="match status" value="1"/>
</dbReference>
<dbReference type="SUPFAM" id="SSF52540">
    <property type="entry name" value="P-loop containing nucleoside triphosphate hydrolases"/>
    <property type="match status" value="1"/>
</dbReference>
<dbReference type="Proteomes" id="UP000007304">
    <property type="component" value="Unassembled WGS sequence"/>
</dbReference>
<feature type="region of interest" description="Disordered" evidence="2">
    <location>
        <begin position="276"/>
        <end position="339"/>
    </location>
</feature>
<evidence type="ECO:0000313" key="5">
    <source>
        <dbReference type="EMBL" id="EHY52347.1"/>
    </source>
</evidence>
<evidence type="ECO:0000259" key="4">
    <source>
        <dbReference type="Pfam" id="PF25053"/>
    </source>
</evidence>
<evidence type="ECO:0000259" key="3">
    <source>
        <dbReference type="Pfam" id="PF24883"/>
    </source>
</evidence>
<dbReference type="RefSeq" id="XP_009152808.1">
    <property type="nucleotide sequence ID" value="XM_009154560.1"/>
</dbReference>
<dbReference type="InterPro" id="IPR027417">
    <property type="entry name" value="P-loop_NTPase"/>
</dbReference>
<feature type="domain" description="DUF7791" evidence="4">
    <location>
        <begin position="686"/>
        <end position="777"/>
    </location>
</feature>
<evidence type="ECO:0000256" key="1">
    <source>
        <dbReference type="ARBA" id="ARBA00022737"/>
    </source>
</evidence>
<dbReference type="GeneID" id="20305200"/>
<dbReference type="Pfam" id="PF25053">
    <property type="entry name" value="DUF7791"/>
    <property type="match status" value="1"/>
</dbReference>
<feature type="domain" description="Nephrocystin 3-like N-terminal" evidence="3">
    <location>
        <begin position="364"/>
        <end position="534"/>
    </location>
</feature>
<feature type="compositionally biased region" description="Polar residues" evidence="2">
    <location>
        <begin position="298"/>
        <end position="310"/>
    </location>
</feature>
<gene>
    <name evidence="5" type="ORF">HMPREF1120_00561</name>
</gene>
<dbReference type="HOGENOM" id="CLU_002341_5_0_1"/>
<sequence length="1127" mass="128156">MDPLSAIGLASNILSFIDISGRVLKDIFEVYNSATGATIENAHIAIVVGDLVEVTGYLTQEHHTDNKHSKALCDLAKKCSVLSAELLQLLGKLQHGEKRSKWRNIKVGVKSVWKRSEIASIEQRLDKYRSEFILRLIFMFNDEQSTIKTQLDTIQQDRSKVGAQRADQLGKLRDDVREALQKLSQQGQTVRDSARVADSSTATTLAEIRSSLAELLKTARDMPSETQVLRRLYFSSMYTREDSVVNASDGTFSWLVEANTESEFGEDVYELDDVSLKRRDPSPPPDPETTELGGWSPGQHTRVLQSNNPSAGKDGHSGRGSELSAPTTARSSYSGLSTASSNNVNEAAFWEGWEIWQRNQSRSFFLTWLQSGHGVFHISGKAGSGKSTMMKFLSHHDRVRDKLRAWADGKKLVFCQFFFWKSGDKVQMSLEGLYRSLLFEVLKQCPELIPQVFPDPLRGSGTFTDFDGPSLRFPELEAAFNVLIETHSFPEHRFCFFIDGLDEYEGDSPQHWELAQKIQRWASSTDVKFCVSSRPHTEFMQTFSGDASHRIRLHELTRSDIHRFATDKFEQDTNFEWIRDIYAELVREIVSAADGVFLWARLVARSLLEGAGLQYSHKALRERMATTPKDLEKLFEQLLGSVNPADRKESDKLLLLAGCGYPISNTLFCLWLEDLDRPGFPFDLPFQAYCDTEIRKHHETARRRLQGLSKGLLEVVPSRTYGQPYFAYSVQFFHRSVPDYLAQNRILDKIQSRIPSFNPVEDHFRLRLAQFKFVRATPRYDPDTCLLAANFDYLHELTSILRDLGRAADRGQISQSTVILIVAELNNVLESYKRSQREEVVVETGMLVLPRTSTWMWCCQGKGQPWLQVSYLQLVAIYGPVFNPYVKARIQTNGSRLQHFSRFNLLFPAMHRNPELARFLLEAGANPNDSADVLSFKLSPPTVVSMWMVYLARLVSCTLYGSFDPDFHFLDPFLVLEQCLTHGADKDVFFLLSRSERPLQDGDEGALFSLTLQQFVDFVEPPNREAIQALLRRNKNQSLWGRTMRALSVLPSPKTSSADPGIYEPVETESLRCQCYYVERVCLKGTRVDASPYVFDFYRDRRALSAFASIARYLNKPMAERQSGICS</sequence>